<feature type="transmembrane region" description="Helical" evidence="7">
    <location>
        <begin position="154"/>
        <end position="175"/>
    </location>
</feature>
<evidence type="ECO:0000256" key="3">
    <source>
        <dbReference type="ARBA" id="ARBA00022692"/>
    </source>
</evidence>
<dbReference type="Gene3D" id="1.20.1080.10">
    <property type="entry name" value="Glycerol uptake facilitator protein"/>
    <property type="match status" value="1"/>
</dbReference>
<dbReference type="InterPro" id="IPR034294">
    <property type="entry name" value="Aquaporin_transptr"/>
</dbReference>
<evidence type="ECO:0000256" key="5">
    <source>
        <dbReference type="ARBA" id="ARBA00023136"/>
    </source>
</evidence>
<comment type="similarity">
    <text evidence="2 6">Belongs to the MIP/aquaporin (TC 1.A.8) family.</text>
</comment>
<dbReference type="PANTHER" id="PTHR19139">
    <property type="entry name" value="AQUAPORIN TRANSPORTER"/>
    <property type="match status" value="1"/>
</dbReference>
<dbReference type="PANTHER" id="PTHR19139:SF199">
    <property type="entry name" value="MIP17260P"/>
    <property type="match status" value="1"/>
</dbReference>
<evidence type="ECO:0000256" key="4">
    <source>
        <dbReference type="ARBA" id="ARBA00022989"/>
    </source>
</evidence>
<dbReference type="InterPro" id="IPR000425">
    <property type="entry name" value="MIP"/>
</dbReference>
<feature type="transmembrane region" description="Helical" evidence="7">
    <location>
        <begin position="35"/>
        <end position="52"/>
    </location>
</feature>
<keyword evidence="4 7" id="KW-1133">Transmembrane helix</keyword>
<organism evidence="8 9">
    <name type="scientific">Nesidiocoris tenuis</name>
    <dbReference type="NCBI Taxonomy" id="355587"/>
    <lineage>
        <taxon>Eukaryota</taxon>
        <taxon>Metazoa</taxon>
        <taxon>Ecdysozoa</taxon>
        <taxon>Arthropoda</taxon>
        <taxon>Hexapoda</taxon>
        <taxon>Insecta</taxon>
        <taxon>Pterygota</taxon>
        <taxon>Neoptera</taxon>
        <taxon>Paraneoptera</taxon>
        <taxon>Hemiptera</taxon>
        <taxon>Heteroptera</taxon>
        <taxon>Panheteroptera</taxon>
        <taxon>Cimicomorpha</taxon>
        <taxon>Miridae</taxon>
        <taxon>Dicyphina</taxon>
        <taxon>Nesidiocoris</taxon>
    </lineage>
</organism>
<evidence type="ECO:0000313" key="9">
    <source>
        <dbReference type="Proteomes" id="UP001307889"/>
    </source>
</evidence>
<evidence type="ECO:0000256" key="6">
    <source>
        <dbReference type="RuleBase" id="RU000477"/>
    </source>
</evidence>
<dbReference type="InterPro" id="IPR023271">
    <property type="entry name" value="Aquaporin-like"/>
</dbReference>
<sequence length="273" mass="29255">MIHRRFFFILQTKGYSSLLKDDGFSNLNLVKVRRLVGIGLAEMLGTAAFMAMGCGNVVSNIAGSENTHINTVLSFALGISTSIIIFGPISGPLLNPCLNMTCLAMGHMSLIKFAYFTFFQVAGAYLGVAFIASVTPDLLDSSPGFCTTHPNKDITGAAAFAVEFFMSAILSLGLCHVLDKRAANQGGLVFAKFAILVVALVIPLGKYDGGSVNPARSLGPALLTGDWNDQWLYWTAPFVGAAVGAVLYRSFFDASIYEEPETDGKTRDRNDVI</sequence>
<feature type="transmembrane region" description="Helical" evidence="7">
    <location>
        <begin position="231"/>
        <end position="248"/>
    </location>
</feature>
<reference evidence="8 9" key="1">
    <citation type="submission" date="2023-09" db="EMBL/GenBank/DDBJ databases">
        <title>Nesidiocoris tenuis whole genome shotgun sequence.</title>
        <authorList>
            <person name="Shibata T."/>
            <person name="Shimoda M."/>
            <person name="Kobayashi T."/>
            <person name="Uehara T."/>
        </authorList>
    </citation>
    <scope>NUCLEOTIDE SEQUENCE [LARGE SCALE GENOMIC DNA]</scope>
    <source>
        <strain evidence="8 9">Japan</strain>
    </source>
</reference>
<accession>A0ABN7BCT6</accession>
<dbReference type="SUPFAM" id="SSF81338">
    <property type="entry name" value="Aquaporin-like"/>
    <property type="match status" value="1"/>
</dbReference>
<comment type="subcellular location">
    <subcellularLocation>
        <location evidence="1">Membrane</location>
        <topology evidence="1">Multi-pass membrane protein</topology>
    </subcellularLocation>
</comment>
<feature type="transmembrane region" description="Helical" evidence="7">
    <location>
        <begin position="187"/>
        <end position="205"/>
    </location>
</feature>
<evidence type="ECO:0000256" key="2">
    <source>
        <dbReference type="ARBA" id="ARBA00006175"/>
    </source>
</evidence>
<evidence type="ECO:0000256" key="1">
    <source>
        <dbReference type="ARBA" id="ARBA00004141"/>
    </source>
</evidence>
<protein>
    <submittedName>
        <fullName evidence="8">Major intrinsic protein</fullName>
    </submittedName>
</protein>
<dbReference type="PRINTS" id="PR00783">
    <property type="entry name" value="MINTRINSICP"/>
</dbReference>
<proteinExistence type="inferred from homology"/>
<feature type="transmembrane region" description="Helical" evidence="7">
    <location>
        <begin position="113"/>
        <end position="134"/>
    </location>
</feature>
<evidence type="ECO:0000256" key="7">
    <source>
        <dbReference type="SAM" id="Phobius"/>
    </source>
</evidence>
<dbReference type="Proteomes" id="UP001307889">
    <property type="component" value="Chromosome 14"/>
</dbReference>
<keyword evidence="6" id="KW-0813">Transport</keyword>
<dbReference type="Pfam" id="PF00230">
    <property type="entry name" value="MIP"/>
    <property type="match status" value="1"/>
</dbReference>
<keyword evidence="9" id="KW-1185">Reference proteome</keyword>
<keyword evidence="5 7" id="KW-0472">Membrane</keyword>
<name>A0ABN7BCT6_9HEMI</name>
<keyword evidence="3 6" id="KW-0812">Transmembrane</keyword>
<gene>
    <name evidence="8" type="ORF">NTJ_15013</name>
</gene>
<dbReference type="EMBL" id="AP028922">
    <property type="protein sequence ID" value="BET02194.1"/>
    <property type="molecule type" value="Genomic_DNA"/>
</dbReference>
<feature type="transmembrane region" description="Helical" evidence="7">
    <location>
        <begin position="72"/>
        <end position="93"/>
    </location>
</feature>
<evidence type="ECO:0000313" key="8">
    <source>
        <dbReference type="EMBL" id="BET02194.1"/>
    </source>
</evidence>